<dbReference type="PROSITE" id="PS00107">
    <property type="entry name" value="PROTEIN_KINASE_ATP"/>
    <property type="match status" value="1"/>
</dbReference>
<dbReference type="PROSITE" id="PS50011">
    <property type="entry name" value="PROTEIN_KINASE_DOM"/>
    <property type="match status" value="1"/>
</dbReference>
<evidence type="ECO:0000256" key="16">
    <source>
        <dbReference type="ARBA" id="ARBA00022741"/>
    </source>
</evidence>
<dbReference type="GO" id="GO:0005886">
    <property type="term" value="C:plasma membrane"/>
    <property type="evidence" value="ECO:0007669"/>
    <property type="project" value="UniProtKB-SubCell"/>
</dbReference>
<evidence type="ECO:0000256" key="21">
    <source>
        <dbReference type="ARBA" id="ARBA00023136"/>
    </source>
</evidence>
<dbReference type="Pfam" id="PF00069">
    <property type="entry name" value="Pkinase"/>
    <property type="match status" value="1"/>
</dbReference>
<dbReference type="InterPro" id="IPR055414">
    <property type="entry name" value="LRR_R13L4/SHOC2-like"/>
</dbReference>
<dbReference type="InterPro" id="IPR008271">
    <property type="entry name" value="Ser/Thr_kinase_AS"/>
</dbReference>
<keyword evidence="18 27" id="KW-0378">Hydrolase</keyword>
<comment type="similarity">
    <text evidence="5 27">Belongs to the peptidase S33 family.</text>
</comment>
<evidence type="ECO:0000256" key="18">
    <source>
        <dbReference type="ARBA" id="ARBA00022801"/>
    </source>
</evidence>
<dbReference type="Gene3D" id="3.40.50.1820">
    <property type="entry name" value="alpha/beta hydrolase"/>
    <property type="match status" value="2"/>
</dbReference>
<dbReference type="Pfam" id="PF13966">
    <property type="entry name" value="zf-RVT"/>
    <property type="match status" value="1"/>
</dbReference>
<evidence type="ECO:0000256" key="20">
    <source>
        <dbReference type="ARBA" id="ARBA00022989"/>
    </source>
</evidence>
<evidence type="ECO:0000256" key="1">
    <source>
        <dbReference type="ARBA" id="ARBA00001585"/>
    </source>
</evidence>
<organism evidence="30 31">
    <name type="scientific">Cannabis sativa</name>
    <name type="common">Hemp</name>
    <name type="synonym">Marijuana</name>
    <dbReference type="NCBI Taxonomy" id="3483"/>
    <lineage>
        <taxon>Eukaryota</taxon>
        <taxon>Viridiplantae</taxon>
        <taxon>Streptophyta</taxon>
        <taxon>Embryophyta</taxon>
        <taxon>Tracheophyta</taxon>
        <taxon>Spermatophyta</taxon>
        <taxon>Magnoliopsida</taxon>
        <taxon>eudicotyledons</taxon>
        <taxon>Gunneridae</taxon>
        <taxon>Pentapetalae</taxon>
        <taxon>rosids</taxon>
        <taxon>fabids</taxon>
        <taxon>Rosales</taxon>
        <taxon>Cannabaceae</taxon>
        <taxon>Cannabis</taxon>
    </lineage>
</organism>
<dbReference type="GO" id="GO:0004177">
    <property type="term" value="F:aminopeptidase activity"/>
    <property type="evidence" value="ECO:0007669"/>
    <property type="project" value="UniProtKB-KW"/>
</dbReference>
<dbReference type="SMART" id="SM00220">
    <property type="entry name" value="S_TKc"/>
    <property type="match status" value="1"/>
</dbReference>
<evidence type="ECO:0000259" key="29">
    <source>
        <dbReference type="PROSITE" id="PS50011"/>
    </source>
</evidence>
<dbReference type="Gene3D" id="3.80.10.10">
    <property type="entry name" value="Ribonuclease Inhibitor"/>
    <property type="match status" value="3"/>
</dbReference>
<dbReference type="GO" id="GO:0004674">
    <property type="term" value="F:protein serine/threonine kinase activity"/>
    <property type="evidence" value="ECO:0007669"/>
    <property type="project" value="UniProtKB-KW"/>
</dbReference>
<dbReference type="SMART" id="SM00369">
    <property type="entry name" value="LRR_TYP"/>
    <property type="match status" value="6"/>
</dbReference>
<dbReference type="InterPro" id="IPR026960">
    <property type="entry name" value="RVT-Znf"/>
</dbReference>
<keyword evidence="16 26" id="KW-0547">Nucleotide-binding</keyword>
<evidence type="ECO:0000256" key="27">
    <source>
        <dbReference type="RuleBase" id="RU003421"/>
    </source>
</evidence>
<keyword evidence="15" id="KW-0677">Repeat</keyword>
<evidence type="ECO:0000256" key="15">
    <source>
        <dbReference type="ARBA" id="ARBA00022737"/>
    </source>
</evidence>
<dbReference type="InterPro" id="IPR000073">
    <property type="entry name" value="AB_hydrolase_1"/>
</dbReference>
<keyword evidence="13" id="KW-0812">Transmembrane</keyword>
<dbReference type="InterPro" id="IPR002410">
    <property type="entry name" value="Peptidase_S33"/>
</dbReference>
<dbReference type="InterPro" id="IPR032675">
    <property type="entry name" value="LRR_dom_sf"/>
</dbReference>
<dbReference type="SUPFAM" id="SSF56112">
    <property type="entry name" value="Protein kinase-like (PK-like)"/>
    <property type="match status" value="1"/>
</dbReference>
<evidence type="ECO:0000256" key="17">
    <source>
        <dbReference type="ARBA" id="ARBA00022777"/>
    </source>
</evidence>
<keyword evidence="22" id="KW-0675">Receptor</keyword>
<dbReference type="FunFam" id="3.80.10.10:FF:000234">
    <property type="entry name" value="Probable inactive receptor kinase RLK902"/>
    <property type="match status" value="1"/>
</dbReference>
<comment type="subcellular location">
    <subcellularLocation>
        <location evidence="2">Cell membrane</location>
        <topology evidence="2">Single-pass type I membrane protein</topology>
    </subcellularLocation>
    <subcellularLocation>
        <location evidence="3">Cytoplasm</location>
    </subcellularLocation>
</comment>
<dbReference type="PANTHER" id="PTHR43722">
    <property type="entry name" value="PROLINE IMINOPEPTIDASE"/>
    <property type="match status" value="1"/>
</dbReference>
<evidence type="ECO:0000256" key="5">
    <source>
        <dbReference type="ARBA" id="ARBA00010088"/>
    </source>
</evidence>
<evidence type="ECO:0000256" key="4">
    <source>
        <dbReference type="ARBA" id="ARBA00008684"/>
    </source>
</evidence>
<dbReference type="FunFam" id="3.80.10.10:FF:000453">
    <property type="entry name" value="Leucine-rich receptor-like protein kinase family protein"/>
    <property type="match status" value="1"/>
</dbReference>
<evidence type="ECO:0000256" key="2">
    <source>
        <dbReference type="ARBA" id="ARBA00004251"/>
    </source>
</evidence>
<dbReference type="Pfam" id="PF00561">
    <property type="entry name" value="Abhydrolase_1"/>
    <property type="match status" value="2"/>
</dbReference>
<dbReference type="EC" id="3.4.11.5" evidence="27"/>
<keyword evidence="14 28" id="KW-0732">Signal</keyword>
<evidence type="ECO:0000256" key="24">
    <source>
        <dbReference type="ARBA" id="ARBA00047899"/>
    </source>
</evidence>
<evidence type="ECO:0000256" key="7">
    <source>
        <dbReference type="ARBA" id="ARBA00022475"/>
    </source>
</evidence>
<evidence type="ECO:0000256" key="8">
    <source>
        <dbReference type="ARBA" id="ARBA00022490"/>
    </source>
</evidence>
<evidence type="ECO:0000313" key="31">
    <source>
        <dbReference type="Proteomes" id="UP000583929"/>
    </source>
</evidence>
<keyword evidence="19 26" id="KW-0067">ATP-binding</keyword>
<feature type="binding site" evidence="26">
    <location>
        <position position="700"/>
    </location>
    <ligand>
        <name>ATP</name>
        <dbReference type="ChEBI" id="CHEBI:30616"/>
    </ligand>
</feature>
<keyword evidence="12" id="KW-0808">Transferase</keyword>
<keyword evidence="21" id="KW-0472">Membrane</keyword>
<dbReference type="InterPro" id="IPR011009">
    <property type="entry name" value="Kinase-like_dom_sf"/>
</dbReference>
<evidence type="ECO:0000313" key="30">
    <source>
        <dbReference type="EMBL" id="KAF4382034.1"/>
    </source>
</evidence>
<keyword evidence="7" id="KW-1003">Cell membrane</keyword>
<dbReference type="InterPro" id="IPR017441">
    <property type="entry name" value="Protein_kinase_ATP_BS"/>
</dbReference>
<dbReference type="EMBL" id="JAATIQ010000105">
    <property type="protein sequence ID" value="KAF4382034.1"/>
    <property type="molecule type" value="Genomic_DNA"/>
</dbReference>
<keyword evidence="6 27" id="KW-0031">Aminopeptidase</keyword>
<proteinExistence type="inferred from homology"/>
<dbReference type="PANTHER" id="PTHR43722:SF1">
    <property type="entry name" value="PROLINE IMINOPEPTIDASE"/>
    <property type="match status" value="1"/>
</dbReference>
<dbReference type="FunFam" id="3.80.10.10:FF:000215">
    <property type="entry name" value="Receptor-like protein kinase HSL1"/>
    <property type="match status" value="1"/>
</dbReference>
<feature type="signal peptide" evidence="28">
    <location>
        <begin position="1"/>
        <end position="35"/>
    </location>
</feature>
<evidence type="ECO:0000256" key="6">
    <source>
        <dbReference type="ARBA" id="ARBA00022438"/>
    </source>
</evidence>
<evidence type="ECO:0000256" key="11">
    <source>
        <dbReference type="ARBA" id="ARBA00022670"/>
    </source>
</evidence>
<dbReference type="Gene3D" id="3.30.200.20">
    <property type="entry name" value="Phosphorylase Kinase, domain 1"/>
    <property type="match status" value="1"/>
</dbReference>
<dbReference type="FunFam" id="3.30.200.20:FF:000540">
    <property type="entry name" value="Receptor-like protein kinase HAIKU2"/>
    <property type="match status" value="1"/>
</dbReference>
<keyword evidence="31" id="KW-1185">Reference proteome</keyword>
<dbReference type="GO" id="GO:0001653">
    <property type="term" value="F:peptide receptor activity"/>
    <property type="evidence" value="ECO:0007669"/>
    <property type="project" value="UniProtKB-ARBA"/>
</dbReference>
<accession>A0A7J6GGJ6</accession>
<evidence type="ECO:0000256" key="13">
    <source>
        <dbReference type="ARBA" id="ARBA00022692"/>
    </source>
</evidence>
<comment type="catalytic activity">
    <reaction evidence="24">
        <text>L-threonyl-[protein] + ATP = O-phospho-L-threonyl-[protein] + ADP + H(+)</text>
        <dbReference type="Rhea" id="RHEA:46608"/>
        <dbReference type="Rhea" id="RHEA-COMP:11060"/>
        <dbReference type="Rhea" id="RHEA-COMP:11605"/>
        <dbReference type="ChEBI" id="CHEBI:15378"/>
        <dbReference type="ChEBI" id="CHEBI:30013"/>
        <dbReference type="ChEBI" id="CHEBI:30616"/>
        <dbReference type="ChEBI" id="CHEBI:61977"/>
        <dbReference type="ChEBI" id="CHEBI:456216"/>
        <dbReference type="EC" id="2.7.11.1"/>
    </reaction>
</comment>
<keyword evidence="20" id="KW-1133">Transmembrane helix</keyword>
<dbReference type="InterPro" id="IPR001611">
    <property type="entry name" value="Leu-rich_rpt"/>
</dbReference>
<dbReference type="InterPro" id="IPR029058">
    <property type="entry name" value="AB_hydrolase_fold"/>
</dbReference>
<reference evidence="30 31" key="1">
    <citation type="journal article" date="2020" name="bioRxiv">
        <title>Sequence and annotation of 42 cannabis genomes reveals extensive copy number variation in cannabinoid synthesis and pathogen resistance genes.</title>
        <authorList>
            <person name="Mckernan K.J."/>
            <person name="Helbert Y."/>
            <person name="Kane L.T."/>
            <person name="Ebling H."/>
            <person name="Zhang L."/>
            <person name="Liu B."/>
            <person name="Eaton Z."/>
            <person name="Mclaughlin S."/>
            <person name="Kingan S."/>
            <person name="Baybayan P."/>
            <person name="Concepcion G."/>
            <person name="Jordan M."/>
            <person name="Riva A."/>
            <person name="Barbazuk W."/>
            <person name="Harkins T."/>
        </authorList>
    </citation>
    <scope>NUCLEOTIDE SEQUENCE [LARGE SCALE GENOMIC DNA]</scope>
    <source>
        <strain evidence="31">cv. Jamaican Lion 4</strain>
        <tissue evidence="30">Leaf</tissue>
    </source>
</reference>
<dbReference type="PROSITE" id="PS51450">
    <property type="entry name" value="LRR"/>
    <property type="match status" value="1"/>
</dbReference>
<evidence type="ECO:0000256" key="14">
    <source>
        <dbReference type="ARBA" id="ARBA00022729"/>
    </source>
</evidence>
<dbReference type="Proteomes" id="UP000583929">
    <property type="component" value="Unassembled WGS sequence"/>
</dbReference>
<evidence type="ECO:0000256" key="12">
    <source>
        <dbReference type="ARBA" id="ARBA00022679"/>
    </source>
</evidence>
<dbReference type="NCBIfam" id="TIGR01249">
    <property type="entry name" value="pro_imino_pep_1"/>
    <property type="match status" value="2"/>
</dbReference>
<comment type="similarity">
    <text evidence="4">Belongs to the protein kinase superfamily. Ser/Thr protein kinase family.</text>
</comment>
<evidence type="ECO:0000256" key="19">
    <source>
        <dbReference type="ARBA" id="ARBA00022840"/>
    </source>
</evidence>
<dbReference type="GO" id="GO:0006952">
    <property type="term" value="P:defense response"/>
    <property type="evidence" value="ECO:0007669"/>
    <property type="project" value="UniProtKB-ARBA"/>
</dbReference>
<dbReference type="SUPFAM" id="SSF52058">
    <property type="entry name" value="L domain-like"/>
    <property type="match status" value="3"/>
</dbReference>
<dbReference type="GO" id="GO:0005524">
    <property type="term" value="F:ATP binding"/>
    <property type="evidence" value="ECO:0007669"/>
    <property type="project" value="UniProtKB-UniRule"/>
</dbReference>
<dbReference type="Pfam" id="PF08263">
    <property type="entry name" value="LRRNT_2"/>
    <property type="match status" value="1"/>
</dbReference>
<name>A0A7J6GGJ6_CANSA</name>
<protein>
    <recommendedName>
        <fullName evidence="27">Proline iminopeptidase</fullName>
        <ecNumber evidence="27">3.4.11.5</ecNumber>
    </recommendedName>
</protein>
<dbReference type="Pfam" id="PF23598">
    <property type="entry name" value="LRR_14"/>
    <property type="match status" value="1"/>
</dbReference>
<dbReference type="GO" id="GO:0009791">
    <property type="term" value="P:post-embryonic development"/>
    <property type="evidence" value="ECO:0007669"/>
    <property type="project" value="UniProtKB-ARBA"/>
</dbReference>
<keyword evidence="11 27" id="KW-0645">Protease</keyword>
<keyword evidence="17" id="KW-0418">Kinase</keyword>
<dbReference type="InterPro" id="IPR005944">
    <property type="entry name" value="Pro_iminopeptidase"/>
</dbReference>
<sequence>MSLAQLGCQPWLQRSPLMVMMTLFYLSLLVSPTQGADYNELQPLLKFKSVFEKSNTTLFSSWIEDANSTCSFTGIRCNSNGLVSEINLSATNISGVLPFDSICSLQSLERISLGSNSLHGIVSDDLKNCTRLKYLDLGVNSFSGKVPDLSSLKDLTYLNLNLSGFSGLFPWKSLENLTNLSFLSIGDNPFDSTPFPSEILKLEKLYFLYLSNSSLYGKFPEDIGNLTLLQNLELSDNRISGEIPASISKLQNLYQLELYNNSLSGKLPKGFGNLTNLVNFDASTNMLEGDLSELRSLTKLQSLQLFENQFEGTIPEEFGELRKLYGLSLYRNKLTGMIPQKIGSWSGMDFIDVSENFLTGPIPPDMCKNGFMFDLLILQNKLTGGIPESYGNCKSLNRLLVNNNSLSGIIPDGIWSLPNLVRVDLSMNQFEGSVGSSIAQAKSLGQLVLANNRFSGELPDEISQLSSLVAIQLSWNHFSGKIPVSIGKLSKLSNLYLDNNNFSGSIPESLGSCRFISQINLAENSLSGKIPDSIGFLPNLNSLNLSENQLSGEIPNTLSSLKLSLLDLSNNKLTGQIPDSLSHGAFKDSFNGNPGLCFDHCSSKHTNSGHFRTLMTCLIAVVLILLMSLACFLILKLRKNQKTLSHPLKQNSWNMKSYQVLSFTEKEIIDSVKPENLIGKGGSGTVYKVSLSDGKELAVKHIWAATSDPNERRSYRSTAAMLKKSKSRSPEYDAEVAALSSVRHVNVVKLYCSISSEDSNLLVYEYLPNGSLWDRLHRCQKMEMGWEVRYEVAVGAAKGLEYLHHGCQRPVIHRDVKSSNILLDQNWKPRIADFGLAKIVQAGGDWTHVIAGTLGYIAPEYAYTYKINEKSDVYSFGVVLMELVTGKRPVESEFGENKDIVYWVYSKFKSQENVIDLVDSTISEALKEDALKVLKIAVHCTSQVPALRPSMRTVVHMLEEAEPCQLTSISVVKEGENSHGQLNNNVTKMIMRCFTCCSSPSSISLFPSSYSLSLFSNPSFPASASVTKKKYPVLRAQYLDYKSTEPKLIDSMESGKEDSGLKRELYSVIEPYSSGFLKVSDLHTIYWEQSGNPDGHPVVFLHGGPGGGTSPTNRRFFDPEFYRIILFDQRGAGKSTPHACLKENTTWDLIDDIEKLREHLKIPEWQVFGGSWGSTLALAYSQSHPDKVTGLVLRGIFLLRKKEIDWFYEGGAAAIYPDAWEPFRDLIPENERECFINAYNKRLNCDDLETQYAAARAWTKWEMMTAHLIPNDDNIKKGDDDYFSLAFARIENHYFSNKGFFPSDSYLLDNIDKIRHIDATIVQGRYDVVCPIMSAWDVHKVWPEADFKIVKDAGHSANEPGIAAELVAANERLKNKIKDISIAEEAPFFAASLRPRIVEDFSFVTPSQQDVQTSKCLFLLVRASPIPVVPGLENFTVNSLFQMHSRNWDVEVVRDLFSPVDAAIILGIQINQSTEDDYWYWFGEKDGTYSVSSAYKMTQDNKAPSLNLTESIYWKKLWSLKVPPKAKDLIWRAVSICLATRVNLSIKKVLTDSACPLCVSEKKYPVLRAQYLDYKSAEPKLIDSMESGKEDSGLKRELYSVIEPYSSGFLKVSDLHTIYWEQSGNPDGHPVVFLHGGPGGGTSPTNRRFFDPEFYRIILFDQRGAGKSTPHACLKENTTWDLIDDIEKLREHFKIPEWQVFGGSWGSTLALAYSQTHPDKVHSLLDKVTGLVLRGIFLLRKKEIDWFYEGGAAAIYPDAWEPFRDLIPEKERGCFVDAYSKRLNSDDLETQYAAARAWTKWEMMTARLIPNDENIKKGDDDYFSLAFARIENHYFTNKGFFSSDSYLLDNIDKIRHIDATIVQGRYDVCCPMMSAWDLHKVWPEADFKVVKDAGHSANEPGITAELVAANERLKNKIKAGR</sequence>
<evidence type="ECO:0000256" key="23">
    <source>
        <dbReference type="ARBA" id="ARBA00023180"/>
    </source>
</evidence>
<evidence type="ECO:0000256" key="3">
    <source>
        <dbReference type="ARBA" id="ARBA00004496"/>
    </source>
</evidence>
<comment type="catalytic activity">
    <reaction evidence="25">
        <text>L-seryl-[protein] + ATP = O-phospho-L-seryl-[protein] + ADP + H(+)</text>
        <dbReference type="Rhea" id="RHEA:17989"/>
        <dbReference type="Rhea" id="RHEA-COMP:9863"/>
        <dbReference type="Rhea" id="RHEA-COMP:11604"/>
        <dbReference type="ChEBI" id="CHEBI:15378"/>
        <dbReference type="ChEBI" id="CHEBI:29999"/>
        <dbReference type="ChEBI" id="CHEBI:30616"/>
        <dbReference type="ChEBI" id="CHEBI:83421"/>
        <dbReference type="ChEBI" id="CHEBI:456216"/>
        <dbReference type="EC" id="2.7.11.1"/>
    </reaction>
</comment>
<comment type="caution">
    <text evidence="30">The sequence shown here is derived from an EMBL/GenBank/DDBJ whole genome shotgun (WGS) entry which is preliminary data.</text>
</comment>
<feature type="chain" id="PRO_5029710252" description="Proline iminopeptidase" evidence="28">
    <location>
        <begin position="36"/>
        <end position="1921"/>
    </location>
</feature>
<dbReference type="PROSITE" id="PS00108">
    <property type="entry name" value="PROTEIN_KINASE_ST"/>
    <property type="match status" value="1"/>
</dbReference>
<dbReference type="InterPro" id="IPR003591">
    <property type="entry name" value="Leu-rich_rpt_typical-subtyp"/>
</dbReference>
<evidence type="ECO:0000256" key="28">
    <source>
        <dbReference type="SAM" id="SignalP"/>
    </source>
</evidence>
<feature type="domain" description="Protein kinase" evidence="29">
    <location>
        <begin position="672"/>
        <end position="959"/>
    </location>
</feature>
<dbReference type="SUPFAM" id="SSF53474">
    <property type="entry name" value="alpha/beta-Hydrolases"/>
    <property type="match status" value="2"/>
</dbReference>
<keyword evidence="8" id="KW-0963">Cytoplasm</keyword>
<dbReference type="InterPro" id="IPR013210">
    <property type="entry name" value="LRR_N_plant-typ"/>
</dbReference>
<keyword evidence="9" id="KW-0723">Serine/threonine-protein kinase</keyword>
<dbReference type="Gene3D" id="1.10.510.10">
    <property type="entry name" value="Transferase(Phosphotransferase) domain 1"/>
    <property type="match status" value="1"/>
</dbReference>
<dbReference type="GO" id="GO:0006508">
    <property type="term" value="P:proteolysis"/>
    <property type="evidence" value="ECO:0007669"/>
    <property type="project" value="UniProtKB-KW"/>
</dbReference>
<evidence type="ECO:0000256" key="10">
    <source>
        <dbReference type="ARBA" id="ARBA00022614"/>
    </source>
</evidence>
<comment type="catalytic activity">
    <reaction evidence="1 27">
        <text>Release of N-terminal proline from a peptide.</text>
        <dbReference type="EC" id="3.4.11.5"/>
    </reaction>
</comment>
<dbReference type="InterPro" id="IPR000719">
    <property type="entry name" value="Prot_kinase_dom"/>
</dbReference>
<keyword evidence="23" id="KW-0325">Glycoprotein</keyword>
<evidence type="ECO:0000256" key="22">
    <source>
        <dbReference type="ARBA" id="ARBA00023170"/>
    </source>
</evidence>
<dbReference type="FunFam" id="1.10.510.10:FF:000276">
    <property type="entry name" value="LRR receptor-like serine/threonine-protein kinase RCH1"/>
    <property type="match status" value="1"/>
</dbReference>
<evidence type="ECO:0000256" key="25">
    <source>
        <dbReference type="ARBA" id="ARBA00048679"/>
    </source>
</evidence>
<evidence type="ECO:0000256" key="26">
    <source>
        <dbReference type="PROSITE-ProRule" id="PRU10141"/>
    </source>
</evidence>
<keyword evidence="10" id="KW-0433">Leucine-rich repeat</keyword>
<gene>
    <name evidence="30" type="ORF">G4B88_006666</name>
</gene>
<dbReference type="GO" id="GO:0051707">
    <property type="term" value="P:response to other organism"/>
    <property type="evidence" value="ECO:0007669"/>
    <property type="project" value="UniProtKB-ARBA"/>
</dbReference>
<evidence type="ECO:0000256" key="9">
    <source>
        <dbReference type="ARBA" id="ARBA00022527"/>
    </source>
</evidence>
<dbReference type="PRINTS" id="PR00793">
    <property type="entry name" value="PROAMNOPTASE"/>
</dbReference>
<dbReference type="Pfam" id="PF00560">
    <property type="entry name" value="LRR_1"/>
    <property type="match status" value="3"/>
</dbReference>
<dbReference type="GO" id="GO:0005737">
    <property type="term" value="C:cytoplasm"/>
    <property type="evidence" value="ECO:0007669"/>
    <property type="project" value="UniProtKB-SubCell"/>
</dbReference>